<protein>
    <submittedName>
        <fullName evidence="1">Uncharacterized protein</fullName>
    </submittedName>
</protein>
<dbReference type="AlphaFoldDB" id="W2XYS5"/>
<organism evidence="1 2">
    <name type="scientific">Phytophthora nicotianae P10297</name>
    <dbReference type="NCBI Taxonomy" id="1317064"/>
    <lineage>
        <taxon>Eukaryota</taxon>
        <taxon>Sar</taxon>
        <taxon>Stramenopiles</taxon>
        <taxon>Oomycota</taxon>
        <taxon>Peronosporomycetes</taxon>
        <taxon>Peronosporales</taxon>
        <taxon>Peronosporaceae</taxon>
        <taxon>Phytophthora</taxon>
    </lineage>
</organism>
<reference evidence="1 2" key="1">
    <citation type="submission" date="2013-11" db="EMBL/GenBank/DDBJ databases">
        <title>The Genome Sequence of Phytophthora parasitica P10297.</title>
        <authorList>
            <consortium name="The Broad Institute Genomics Platform"/>
            <person name="Russ C."/>
            <person name="Tyler B."/>
            <person name="Panabieres F."/>
            <person name="Shan W."/>
            <person name="Tripathy S."/>
            <person name="Grunwald N."/>
            <person name="Machado M."/>
            <person name="Johnson C.S."/>
            <person name="Walker B."/>
            <person name="Young S.K."/>
            <person name="Zeng Q."/>
            <person name="Gargeya S."/>
            <person name="Fitzgerald M."/>
            <person name="Haas B."/>
            <person name="Abouelleil A."/>
            <person name="Allen A.W."/>
            <person name="Alvarado L."/>
            <person name="Arachchi H.M."/>
            <person name="Berlin A.M."/>
            <person name="Chapman S.B."/>
            <person name="Gainer-Dewar J."/>
            <person name="Goldberg J."/>
            <person name="Griggs A."/>
            <person name="Gujja S."/>
            <person name="Hansen M."/>
            <person name="Howarth C."/>
            <person name="Imamovic A."/>
            <person name="Ireland A."/>
            <person name="Larimer J."/>
            <person name="McCowan C."/>
            <person name="Murphy C."/>
            <person name="Pearson M."/>
            <person name="Poon T.W."/>
            <person name="Priest M."/>
            <person name="Roberts A."/>
            <person name="Saif S."/>
            <person name="Shea T."/>
            <person name="Sisk P."/>
            <person name="Sykes S."/>
            <person name="Wortman J."/>
            <person name="Nusbaum C."/>
            <person name="Birren B."/>
        </authorList>
    </citation>
    <scope>NUCLEOTIDE SEQUENCE [LARGE SCALE GENOMIC DNA]</scope>
    <source>
        <strain evidence="1 2">P10297</strain>
    </source>
</reference>
<dbReference type="OrthoDB" id="111260at2759"/>
<sequence>PPREYGISKYNELQTQSAHGSYCGIWSLLYLYCKQHNRMDLFKRFRDLNIFFAD</sequence>
<proteinExistence type="predicted"/>
<evidence type="ECO:0000313" key="2">
    <source>
        <dbReference type="Proteomes" id="UP000018948"/>
    </source>
</evidence>
<evidence type="ECO:0000313" key="1">
    <source>
        <dbReference type="EMBL" id="ETP27538.1"/>
    </source>
</evidence>
<gene>
    <name evidence="1" type="ORF">F442_23185</name>
</gene>
<dbReference type="EMBL" id="ANIY01005770">
    <property type="protein sequence ID" value="ETP27538.1"/>
    <property type="molecule type" value="Genomic_DNA"/>
</dbReference>
<comment type="caution">
    <text evidence="1">The sequence shown here is derived from an EMBL/GenBank/DDBJ whole genome shotgun (WGS) entry which is preliminary data.</text>
</comment>
<feature type="non-terminal residue" evidence="1">
    <location>
        <position position="1"/>
    </location>
</feature>
<accession>W2XYS5</accession>
<dbReference type="Proteomes" id="UP000018948">
    <property type="component" value="Unassembled WGS sequence"/>
</dbReference>
<feature type="non-terminal residue" evidence="1">
    <location>
        <position position="54"/>
    </location>
</feature>
<name>W2XYS5_PHYNI</name>